<dbReference type="NCBIfam" id="TIGR01414">
    <property type="entry name" value="autotrans_barl"/>
    <property type="match status" value="1"/>
</dbReference>
<feature type="domain" description="Autotransporter" evidence="1">
    <location>
        <begin position="1"/>
        <end position="94"/>
    </location>
</feature>
<dbReference type="RefSeq" id="WP_213756639.1">
    <property type="nucleotide sequence ID" value="NZ_JAHCQH010000021.1"/>
</dbReference>
<comment type="caution">
    <text evidence="2">The sequence shown here is derived from an EMBL/GenBank/DDBJ whole genome shotgun (WGS) entry which is preliminary data.</text>
</comment>
<organism evidence="2 3">
    <name type="scientific">Ancylobacter radicis</name>
    <dbReference type="NCBI Taxonomy" id="2836179"/>
    <lineage>
        <taxon>Bacteria</taxon>
        <taxon>Pseudomonadati</taxon>
        <taxon>Pseudomonadota</taxon>
        <taxon>Alphaproteobacteria</taxon>
        <taxon>Hyphomicrobiales</taxon>
        <taxon>Xanthobacteraceae</taxon>
        <taxon>Ancylobacter</taxon>
    </lineage>
</organism>
<proteinExistence type="predicted"/>
<evidence type="ECO:0000313" key="3">
    <source>
        <dbReference type="Proteomes" id="UP001166585"/>
    </source>
</evidence>
<dbReference type="SUPFAM" id="SSF103515">
    <property type="entry name" value="Autotransporter"/>
    <property type="match status" value="1"/>
</dbReference>
<dbReference type="PROSITE" id="PS51208">
    <property type="entry name" value="AUTOTRANSPORTER"/>
    <property type="match status" value="1"/>
</dbReference>
<dbReference type="EMBL" id="JAHCQH010000021">
    <property type="protein sequence ID" value="MBS9478660.1"/>
    <property type="molecule type" value="Genomic_DNA"/>
</dbReference>
<dbReference type="Gene3D" id="2.40.128.130">
    <property type="entry name" value="Autotransporter beta-domain"/>
    <property type="match status" value="1"/>
</dbReference>
<evidence type="ECO:0000259" key="1">
    <source>
        <dbReference type="PROSITE" id="PS51208"/>
    </source>
</evidence>
<dbReference type="InterPro" id="IPR006315">
    <property type="entry name" value="OM_autotransptr_brl_dom"/>
</dbReference>
<dbReference type="InterPro" id="IPR036709">
    <property type="entry name" value="Autotransporte_beta_dom_sf"/>
</dbReference>
<keyword evidence="3" id="KW-1185">Reference proteome</keyword>
<feature type="non-terminal residue" evidence="2">
    <location>
        <position position="1"/>
    </location>
</feature>
<name>A0ABS5RAG8_9HYPH</name>
<protein>
    <submittedName>
        <fullName evidence="2">Autotransporter domain-containing protein</fullName>
    </submittedName>
</protein>
<sequence>LAKEIAFGSTAATLRGAIGWRHAFGDIDPTVTQAFAGSDAFTVTGAPIAEDAAVLEAGLDVLISATSTLGIAYTGQYGDGVTENGFNARLSVRF</sequence>
<accession>A0ABS5RAG8</accession>
<dbReference type="InterPro" id="IPR005546">
    <property type="entry name" value="Autotransporte_beta"/>
</dbReference>
<reference evidence="2" key="1">
    <citation type="submission" date="2021-05" db="EMBL/GenBank/DDBJ databases">
        <authorList>
            <person name="Sun Q."/>
            <person name="Inoue M."/>
        </authorList>
    </citation>
    <scope>NUCLEOTIDE SEQUENCE</scope>
    <source>
        <strain evidence="2">VKM B-3255</strain>
    </source>
</reference>
<dbReference type="Pfam" id="PF03797">
    <property type="entry name" value="Autotransporter"/>
    <property type="match status" value="1"/>
</dbReference>
<dbReference type="Proteomes" id="UP001166585">
    <property type="component" value="Unassembled WGS sequence"/>
</dbReference>
<gene>
    <name evidence="2" type="ORF">KIP89_16230</name>
</gene>
<evidence type="ECO:0000313" key="2">
    <source>
        <dbReference type="EMBL" id="MBS9478660.1"/>
    </source>
</evidence>